<dbReference type="EMBL" id="LK020694">
    <property type="protein sequence ID" value="CDQ30269.1"/>
    <property type="molecule type" value="Genomic_DNA"/>
</dbReference>
<sequence length="201" mass="21898">MTKKKENKIEFGLEKVHIAKITSEDALGNLTYDTPQALPGAVELTIEPQGETIDFQADNVTYYGGSTNKGYTGTLTIARLTEYFQTEILGEKLASDGTQSEFADAEKAAFAMMFQIEGDKNATRHVMYKCTVTRPKQGSKTKSGDPNTTELSFTSVPRSSDKAVKTRTTANTTKEVYDGWFTNVYKPADGVTFGATEGVGS</sequence>
<proteinExistence type="predicted"/>
<evidence type="ECO:0000313" key="2">
    <source>
        <dbReference type="EMBL" id="CDQ30269.1"/>
    </source>
</evidence>
<dbReference type="RefSeq" id="WP_054365585.1">
    <property type="nucleotide sequence ID" value="NZ_CHXB02000019.1"/>
</dbReference>
<organism evidence="2">
    <name type="scientific">Streptococcus pneumoniae</name>
    <dbReference type="NCBI Taxonomy" id="1313"/>
    <lineage>
        <taxon>Bacteria</taxon>
        <taxon>Bacillati</taxon>
        <taxon>Bacillota</taxon>
        <taxon>Bacilli</taxon>
        <taxon>Lactobacillales</taxon>
        <taxon>Streptococcaceae</taxon>
        <taxon>Streptococcus</taxon>
    </lineage>
</organism>
<dbReference type="AlphaFoldDB" id="A0A098AP13"/>
<reference evidence="2" key="2">
    <citation type="submission" date="2014-10" db="EMBL/GenBank/DDBJ databases">
        <title>Contrasting mechanisms driving short-term and long-term diversification of pneumococci.</title>
        <authorList>
            <person name="Croucher N.J."/>
            <person name="Coupland P.C."/>
            <person name="Stevenson A.E."/>
            <person name="Callendrello A."/>
            <person name="Bentley S.D."/>
            <person name="Hanage W.P."/>
        </authorList>
    </citation>
    <scope>NUCLEOTIDE SEQUENCE</scope>
    <source>
        <strain evidence="2">R34-3131</strain>
    </source>
</reference>
<evidence type="ECO:0000256" key="1">
    <source>
        <dbReference type="SAM" id="MobiDB-lite"/>
    </source>
</evidence>
<name>A0A098AP13_STREE</name>
<feature type="compositionally biased region" description="Polar residues" evidence="1">
    <location>
        <begin position="134"/>
        <end position="158"/>
    </location>
</feature>
<protein>
    <submittedName>
        <fullName evidence="2">Putative prophage protein</fullName>
    </submittedName>
</protein>
<dbReference type="InterPro" id="IPR006490">
    <property type="entry name" value="Maj_tail_phi13"/>
</dbReference>
<dbReference type="NCBIfam" id="TIGR01603">
    <property type="entry name" value="maj_tail_phi13"/>
    <property type="match status" value="1"/>
</dbReference>
<reference evidence="2" key="1">
    <citation type="submission" date="2014-04" db="EMBL/GenBank/DDBJ databases">
        <authorList>
            <person name="Croucher N."/>
        </authorList>
    </citation>
    <scope>NUCLEOTIDE SEQUENCE</scope>
    <source>
        <strain evidence="2">R34-3131</strain>
    </source>
</reference>
<feature type="region of interest" description="Disordered" evidence="1">
    <location>
        <begin position="134"/>
        <end position="167"/>
    </location>
</feature>
<accession>A0A098AP13</accession>